<name>A0A6V7U8F2_MELEN</name>
<accession>A0A6V7U8F2</accession>
<gene>
    <name evidence="1" type="ORF">MENT_LOCUS9690</name>
</gene>
<sequence>MFVEEVYGGIKLKFRREDVIGSGGYSTILHAYWESKDIGKMNVLH</sequence>
<evidence type="ECO:0000313" key="2">
    <source>
        <dbReference type="Proteomes" id="UP000580250"/>
    </source>
</evidence>
<dbReference type="Proteomes" id="UP000580250">
    <property type="component" value="Unassembled WGS sequence"/>
</dbReference>
<protein>
    <submittedName>
        <fullName evidence="1">Uncharacterized protein</fullName>
    </submittedName>
</protein>
<dbReference type="EMBL" id="CAJEWN010000043">
    <property type="protein sequence ID" value="CAD2149422.1"/>
    <property type="molecule type" value="Genomic_DNA"/>
</dbReference>
<proteinExistence type="predicted"/>
<comment type="caution">
    <text evidence="1">The sequence shown here is derived from an EMBL/GenBank/DDBJ whole genome shotgun (WGS) entry which is preliminary data.</text>
</comment>
<dbReference type="AlphaFoldDB" id="A0A6V7U8F2"/>
<evidence type="ECO:0000313" key="1">
    <source>
        <dbReference type="EMBL" id="CAD2149422.1"/>
    </source>
</evidence>
<reference evidence="1 2" key="1">
    <citation type="submission" date="2020-08" db="EMBL/GenBank/DDBJ databases">
        <authorList>
            <person name="Koutsovoulos G."/>
            <person name="Danchin GJ E."/>
        </authorList>
    </citation>
    <scope>NUCLEOTIDE SEQUENCE [LARGE SCALE GENOMIC DNA]</scope>
</reference>
<organism evidence="1 2">
    <name type="scientific">Meloidogyne enterolobii</name>
    <name type="common">Root-knot nematode worm</name>
    <name type="synonym">Meloidogyne mayaguensis</name>
    <dbReference type="NCBI Taxonomy" id="390850"/>
    <lineage>
        <taxon>Eukaryota</taxon>
        <taxon>Metazoa</taxon>
        <taxon>Ecdysozoa</taxon>
        <taxon>Nematoda</taxon>
        <taxon>Chromadorea</taxon>
        <taxon>Rhabditida</taxon>
        <taxon>Tylenchina</taxon>
        <taxon>Tylenchomorpha</taxon>
        <taxon>Tylenchoidea</taxon>
        <taxon>Meloidogynidae</taxon>
        <taxon>Meloidogyninae</taxon>
        <taxon>Meloidogyne</taxon>
    </lineage>
</organism>